<dbReference type="PANTHER" id="PTHR39081:SF1">
    <property type="entry name" value="MUT7-C RNASE DOMAIN-CONTAINING PROTEIN"/>
    <property type="match status" value="1"/>
</dbReference>
<organism evidence="3 4">
    <name type="scientific">Pontibacter toksunensis</name>
    <dbReference type="NCBI Taxonomy" id="1332631"/>
    <lineage>
        <taxon>Bacteria</taxon>
        <taxon>Pseudomonadati</taxon>
        <taxon>Bacteroidota</taxon>
        <taxon>Cytophagia</taxon>
        <taxon>Cytophagales</taxon>
        <taxon>Hymenobacteraceae</taxon>
        <taxon>Pontibacter</taxon>
    </lineage>
</organism>
<name>A0ABW6BQJ3_9BACT</name>
<evidence type="ECO:0000313" key="3">
    <source>
        <dbReference type="EMBL" id="MFD2999545.1"/>
    </source>
</evidence>
<dbReference type="EMBL" id="JBHUOX010000002">
    <property type="protein sequence ID" value="MFD2999545.1"/>
    <property type="molecule type" value="Genomic_DNA"/>
</dbReference>
<evidence type="ECO:0000259" key="2">
    <source>
        <dbReference type="Pfam" id="PF14451"/>
    </source>
</evidence>
<dbReference type="Pfam" id="PF01927">
    <property type="entry name" value="Mut7-C"/>
    <property type="match status" value="1"/>
</dbReference>
<dbReference type="InterPro" id="IPR002782">
    <property type="entry name" value="Mut7-C_RNAse_dom"/>
</dbReference>
<evidence type="ECO:0000259" key="1">
    <source>
        <dbReference type="Pfam" id="PF01927"/>
    </source>
</evidence>
<comment type="caution">
    <text evidence="3">The sequence shown here is derived from an EMBL/GenBank/DDBJ whole genome shotgun (WGS) entry which is preliminary data.</text>
</comment>
<evidence type="ECO:0000313" key="4">
    <source>
        <dbReference type="Proteomes" id="UP001597641"/>
    </source>
</evidence>
<dbReference type="InterPro" id="IPR027798">
    <property type="entry name" value="Ub_Mut7C"/>
</dbReference>
<dbReference type="RefSeq" id="WP_377481375.1">
    <property type="nucleotide sequence ID" value="NZ_JBHUOX010000002.1"/>
</dbReference>
<dbReference type="Pfam" id="PF14451">
    <property type="entry name" value="Ub-Mut7C"/>
    <property type="match status" value="1"/>
</dbReference>
<accession>A0ABW6BQJ3</accession>
<feature type="domain" description="Ubiquitin Mut7-C" evidence="2">
    <location>
        <begin position="4"/>
        <end position="79"/>
    </location>
</feature>
<sequence length="249" mass="28798">MDATATIEFFGSLNDFPALSGRDNKLLYRFSGTPAVKDAIEAIGVPHPEVDVILINNQPVDFSHPLHADDKVAVYPADADKDWPVGYSLQAKHPAPNRFVLDVHLGKLARAVRMLGFDTCYENDYSDKAIAQIAEAEERIVLTRDVGLLKHKNIRWGYWLRSQYLEEQLSEVVNFFKLREKFKPFTRCLACNGRIYEVPKEIVLEQLPAQTRQYFNQFYQCDSCKRIYWKGSHYERMQQFIQKQSLSSK</sequence>
<protein>
    <submittedName>
        <fullName evidence="3">Mut7-C RNAse domain-containing protein</fullName>
    </submittedName>
</protein>
<reference evidence="4" key="1">
    <citation type="journal article" date="2019" name="Int. J. Syst. Evol. Microbiol.">
        <title>The Global Catalogue of Microorganisms (GCM) 10K type strain sequencing project: providing services to taxonomists for standard genome sequencing and annotation.</title>
        <authorList>
            <consortium name="The Broad Institute Genomics Platform"/>
            <consortium name="The Broad Institute Genome Sequencing Center for Infectious Disease"/>
            <person name="Wu L."/>
            <person name="Ma J."/>
        </authorList>
    </citation>
    <scope>NUCLEOTIDE SEQUENCE [LARGE SCALE GENOMIC DNA]</scope>
    <source>
        <strain evidence="4">KCTC 23984</strain>
    </source>
</reference>
<proteinExistence type="predicted"/>
<dbReference type="PANTHER" id="PTHR39081">
    <property type="entry name" value="MUT7-C DOMAIN-CONTAINING PROTEIN"/>
    <property type="match status" value="1"/>
</dbReference>
<dbReference type="Proteomes" id="UP001597641">
    <property type="component" value="Unassembled WGS sequence"/>
</dbReference>
<keyword evidence="4" id="KW-1185">Reference proteome</keyword>
<dbReference type="SUPFAM" id="SSF54285">
    <property type="entry name" value="MoaD/ThiS"/>
    <property type="match status" value="1"/>
</dbReference>
<feature type="domain" description="Mut7-C RNAse" evidence="1">
    <location>
        <begin position="98"/>
        <end position="241"/>
    </location>
</feature>
<gene>
    <name evidence="3" type="ORF">ACFS7Z_04170</name>
</gene>
<dbReference type="InterPro" id="IPR016155">
    <property type="entry name" value="Mopterin_synth/thiamin_S_b"/>
</dbReference>